<dbReference type="Gene3D" id="3.10.20.30">
    <property type="match status" value="1"/>
</dbReference>
<dbReference type="InterPro" id="IPR036856">
    <property type="entry name" value="Ald_Oxase/Xan_DH_a/b_sf"/>
</dbReference>
<evidence type="ECO:0000256" key="2">
    <source>
        <dbReference type="ARBA" id="ARBA00004275"/>
    </source>
</evidence>
<evidence type="ECO:0000256" key="4">
    <source>
        <dbReference type="ARBA" id="ARBA00011738"/>
    </source>
</evidence>
<dbReference type="Pfam" id="PF01799">
    <property type="entry name" value="Fer2_2"/>
    <property type="match status" value="1"/>
</dbReference>
<comment type="cofactor">
    <cofactor evidence="18">
        <name>[2Fe-2S] cluster</name>
        <dbReference type="ChEBI" id="CHEBI:190135"/>
    </cofactor>
    <text evidence="18">Binds 2 [2Fe-2S] clusters.</text>
</comment>
<feature type="binding site" evidence="18">
    <location>
        <position position="71"/>
    </location>
    <ligand>
        <name>[2Fe-2S] cluster</name>
        <dbReference type="ChEBI" id="CHEBI:190135"/>
        <label>1</label>
    </ligand>
</feature>
<evidence type="ECO:0000256" key="10">
    <source>
        <dbReference type="ARBA" id="ARBA00023002"/>
    </source>
</evidence>
<dbReference type="SUPFAM" id="SSF54665">
    <property type="entry name" value="CO dehydrogenase molybdoprotein N-domain-like"/>
    <property type="match status" value="1"/>
</dbReference>
<dbReference type="InterPro" id="IPR037165">
    <property type="entry name" value="AldOxase/xan_DH_Mopterin-bd_sf"/>
</dbReference>
<dbReference type="Pfam" id="PF00941">
    <property type="entry name" value="FAD_binding_5"/>
    <property type="match status" value="1"/>
</dbReference>
<dbReference type="CDD" id="cd00207">
    <property type="entry name" value="fer2"/>
    <property type="match status" value="1"/>
</dbReference>
<dbReference type="Pfam" id="PF02738">
    <property type="entry name" value="MoCoBD_1"/>
    <property type="match status" value="1"/>
</dbReference>
<evidence type="ECO:0000256" key="18">
    <source>
        <dbReference type="PIRSR" id="PIRSR000127-3"/>
    </source>
</evidence>
<dbReference type="GO" id="GO:0051537">
    <property type="term" value="F:2 iron, 2 sulfur cluster binding"/>
    <property type="evidence" value="ECO:0007669"/>
    <property type="project" value="UniProtKB-KW"/>
</dbReference>
<name>A0A1L8D6Y2_PLUXY</name>
<evidence type="ECO:0000256" key="6">
    <source>
        <dbReference type="ARBA" id="ARBA00022630"/>
    </source>
</evidence>
<dbReference type="PANTHER" id="PTHR11908:SF132">
    <property type="entry name" value="ALDEHYDE OXIDASE 1-RELATED"/>
    <property type="match status" value="1"/>
</dbReference>
<feature type="binding site" evidence="18">
    <location>
        <position position="42"/>
    </location>
    <ligand>
        <name>[2Fe-2S] cluster</name>
        <dbReference type="ChEBI" id="CHEBI:190135"/>
        <label>1</label>
    </ligand>
</feature>
<evidence type="ECO:0000256" key="16">
    <source>
        <dbReference type="PIRSR" id="PIRSR000127-1"/>
    </source>
</evidence>
<dbReference type="InterPro" id="IPR046867">
    <property type="entry name" value="AldOxase/xan_DH_MoCoBD2"/>
</dbReference>
<dbReference type="Gene3D" id="3.30.365.10">
    <property type="entry name" value="Aldehyde oxidase/xanthine dehydrogenase, molybdopterin binding domain"/>
    <property type="match status" value="4"/>
</dbReference>
<dbReference type="SUPFAM" id="SSF55447">
    <property type="entry name" value="CO dehydrogenase flavoprotein C-terminal domain-like"/>
    <property type="match status" value="1"/>
</dbReference>
<evidence type="ECO:0000256" key="9">
    <source>
        <dbReference type="ARBA" id="ARBA00022827"/>
    </source>
</evidence>
<keyword evidence="13" id="KW-0520">NAD</keyword>
<dbReference type="GO" id="GO:0016491">
    <property type="term" value="F:oxidoreductase activity"/>
    <property type="evidence" value="ECO:0007669"/>
    <property type="project" value="UniProtKB-KW"/>
</dbReference>
<dbReference type="Pfam" id="PF03450">
    <property type="entry name" value="CO_deh_flav_C"/>
    <property type="match status" value="1"/>
</dbReference>
<feature type="binding site" evidence="18">
    <location>
        <position position="144"/>
    </location>
    <ligand>
        <name>[2Fe-2S] cluster</name>
        <dbReference type="ChEBI" id="CHEBI:190135"/>
        <label>2</label>
    </ligand>
</feature>
<feature type="active site" description="Proton acceptor" evidence="16">
    <location>
        <position position="1213"/>
    </location>
</feature>
<sequence length="1272" mass="140863">MDYVQFTVNGRKCKVNNESRPTQSLNSYIRDVLGLPGTKSMCREGGCGSCVVSVSALRPSGEVETFAVNSCLVLVYSCHGWAITTVEGLGNRRDGYNDIQTRMSKFHATQCGYCTPGWVMTMDSLRDKHLTMEELEKSFAGNTCRCTGFRPIMDTMKSFAVDADPSLLAKVKDMDSQCCQKNRCCETKCSESSEEAEWEVCDALKDALPLLPVQLDFGSTIFHKVYEEDHIFEILKEEDYKDCMFIVGNTGKGVLESFNYPRVLIDISDVKSMNGYFKDQNLVIGANSRLEDAITWFKEISSNDPAFAYLGQFASHIELVANVPVRQIGSFAGNLMMKKRVKTFQSDIFLLLSCVRATLTIRHKKDGSKSISMVDFLSYNMEGSLIVNIELPPLGDEYQFMSYKVMPRSQNALAVVNAAFLLQINKSSNAVQDASIAYGNIRTDFYYAKKTEKYLKGKNVFTNKVLQRAIQTLSSELVPEIILHEPSPQARKKLAVGLFYKFILNISDSRILSPTYRSGAELIKRPLSSGTQDYQLNEDVFPLNQPVQKLEAPLQSAGEAIFTNDVPKIPHEVFGAFVLSTIHSGEIDTIDGSNVMKVKGVLAVYTAKDIPGKNSFTLPGLPLITAEEELLASNKILFYGQPVAIVVANNRFLAESMAKQVKVTYKNVSTAAPVLTIDQAKKDSSRYKPSDVSIKPVSRGVDVTKVIKGVFELGGQYHYYIEPLSTVVIPVDNRLEVYDTTQWVDLTQTAIAQTCGIRESDIVVKVPRVGGGFGGKITRNGQVAAACAVVAKNMDKPCRFILPMQTNMAISGSRLPSQFDYEVGVNDNGKIQYLDVTIVEDQGCSTNEDILSYAMESFTNCYDKNTWNVKTANCLTDTPSNTFMRGPGAAEGIAAIEHVMEHIAFETNRNPVDVRLENMRSSDNDIPTLIEDLKVKADYVNREKAIREFNAANRWMKKAININVMSFPVVYYGNYGAYVSIYQGDGSVSISCGGIEMGQGINTKAAQVCAYTLGIPLDLVNILPSYSFVNPNNVFSGSSITSESVSYSIIKSCNILKERLEPIKQEMGGNPSWLELIKKAGTKQVNLSAGYMMKDTEPDLKPYSAFGVHIIETQLDVLTGRFEILRSDILEDVGLSANPDIDVGQIEGGFMQGIGYFVCEKLVYDLSSGKLLTNRSLNYHVPLARDIPADFRINLRYNSKNTTGVLGSKAVGEMGVCLGCGVMFALRSCIYASRYDSGYEHTWINIDIPYDTESILKALDVKEEEFILNQRG</sequence>
<comment type="cofactor">
    <cofactor evidence="15">
        <name>[2Fe-2S] cluster</name>
        <dbReference type="ChEBI" id="CHEBI:190135"/>
    </cofactor>
</comment>
<dbReference type="EMBL" id="GEYN01000002">
    <property type="protein sequence ID" value="JAV02127.1"/>
    <property type="molecule type" value="mRNA"/>
</dbReference>
<keyword evidence="10" id="KW-0560">Oxidoreductase</keyword>
<evidence type="ECO:0000256" key="11">
    <source>
        <dbReference type="ARBA" id="ARBA00023004"/>
    </source>
</evidence>
<feature type="binding site" evidence="18">
    <location>
        <position position="146"/>
    </location>
    <ligand>
        <name>[2Fe-2S] cluster</name>
        <dbReference type="ChEBI" id="CHEBI:190135"/>
        <label>2</label>
    </ligand>
</feature>
<dbReference type="PIRSF" id="PIRSF000127">
    <property type="entry name" value="Xanthine_DH"/>
    <property type="match status" value="1"/>
</dbReference>
<evidence type="ECO:0000256" key="8">
    <source>
        <dbReference type="ARBA" id="ARBA00022723"/>
    </source>
</evidence>
<dbReference type="Gene3D" id="3.90.1170.50">
    <property type="entry name" value="Aldehyde oxidase/xanthine dehydrogenase, a/b hammerhead"/>
    <property type="match status" value="1"/>
</dbReference>
<comment type="cofactor">
    <cofactor evidence="18">
        <name>Mo-molybdopterin</name>
        <dbReference type="ChEBI" id="CHEBI:71302"/>
    </cofactor>
    <text evidence="18">Binds 1 Mo-molybdopterin (Mo-MPT) cofactor per subunit.</text>
</comment>
<evidence type="ECO:0000256" key="1">
    <source>
        <dbReference type="ARBA" id="ARBA00001974"/>
    </source>
</evidence>
<feature type="binding site" evidence="18">
    <location>
        <position position="773"/>
    </location>
    <ligand>
        <name>Mo-molybdopterin</name>
        <dbReference type="ChEBI" id="CHEBI:71302"/>
    </ligand>
    <ligandPart>
        <name>Mo</name>
        <dbReference type="ChEBI" id="CHEBI:28685"/>
    </ligandPart>
</feature>
<evidence type="ECO:0000259" key="20">
    <source>
        <dbReference type="PROSITE" id="PS51387"/>
    </source>
</evidence>
<accession>A0A1L8D6Y2</accession>
<comment type="similarity">
    <text evidence="3">Belongs to the xanthine dehydrogenase family.</text>
</comment>
<dbReference type="FunFam" id="3.10.20.30:FF:000012">
    <property type="entry name" value="Xanthine dehydrogenase/oxidase"/>
    <property type="match status" value="1"/>
</dbReference>
<keyword evidence="6" id="KW-0285">Flavoprotein</keyword>
<dbReference type="Pfam" id="PF20256">
    <property type="entry name" value="MoCoBD_2"/>
    <property type="match status" value="1"/>
</dbReference>
<dbReference type="InterPro" id="IPR016169">
    <property type="entry name" value="FAD-bd_PCMH_sub2"/>
</dbReference>
<dbReference type="GO" id="GO:0005506">
    <property type="term" value="F:iron ion binding"/>
    <property type="evidence" value="ECO:0007669"/>
    <property type="project" value="InterPro"/>
</dbReference>
<feature type="binding site" evidence="18">
    <location>
        <position position="47"/>
    </location>
    <ligand>
        <name>[2Fe-2S] cluster</name>
        <dbReference type="ChEBI" id="CHEBI:190135"/>
        <label>1</label>
    </ligand>
</feature>
<dbReference type="SUPFAM" id="SSF54292">
    <property type="entry name" value="2Fe-2S ferredoxin-like"/>
    <property type="match status" value="1"/>
</dbReference>
<dbReference type="InterPro" id="IPR000674">
    <property type="entry name" value="Ald_Oxase/Xan_DH_a/b"/>
</dbReference>
<keyword evidence="7 18" id="KW-0001">2Fe-2S</keyword>
<dbReference type="InterPro" id="IPR036318">
    <property type="entry name" value="FAD-bd_PCMH-like_sf"/>
</dbReference>
<dbReference type="OrthoDB" id="8300278at2759"/>
<dbReference type="InterPro" id="IPR036683">
    <property type="entry name" value="CO_DH_flav_C_dom_sf"/>
</dbReference>
<keyword evidence="11 18" id="KW-0408">Iron</keyword>
<reference evidence="21" key="1">
    <citation type="submission" date="2016-08" db="EMBL/GenBank/DDBJ databases">
        <title>Transcriptome of the diamond-back moth (Plutella xylostella).</title>
        <authorList>
            <person name="He P."/>
        </authorList>
    </citation>
    <scope>NUCLEOTIDE SEQUENCE</scope>
    <source>
        <strain evidence="21">Lab strain</strain>
        <tissue evidence="21">Multi</tissue>
    </source>
</reference>
<evidence type="ECO:0000256" key="15">
    <source>
        <dbReference type="ARBA" id="ARBA00034078"/>
    </source>
</evidence>
<evidence type="ECO:0000256" key="13">
    <source>
        <dbReference type="ARBA" id="ARBA00023027"/>
    </source>
</evidence>
<comment type="subunit">
    <text evidence="4">Homodimer.</text>
</comment>
<dbReference type="PROSITE" id="PS51387">
    <property type="entry name" value="FAD_PCMH"/>
    <property type="match status" value="1"/>
</dbReference>
<organism evidence="21">
    <name type="scientific">Plutella xylostella</name>
    <name type="common">Diamondback moth</name>
    <name type="synonym">Plutella maculipennis</name>
    <dbReference type="NCBI Taxonomy" id="51655"/>
    <lineage>
        <taxon>Eukaryota</taxon>
        <taxon>Metazoa</taxon>
        <taxon>Ecdysozoa</taxon>
        <taxon>Arthropoda</taxon>
        <taxon>Hexapoda</taxon>
        <taxon>Insecta</taxon>
        <taxon>Pterygota</taxon>
        <taxon>Neoptera</taxon>
        <taxon>Endopterygota</taxon>
        <taxon>Lepidoptera</taxon>
        <taxon>Glossata</taxon>
        <taxon>Ditrysia</taxon>
        <taxon>Yponomeutoidea</taxon>
        <taxon>Plutellidae</taxon>
        <taxon>Plutella</taxon>
    </lineage>
</organism>
<dbReference type="GO" id="GO:0071949">
    <property type="term" value="F:FAD binding"/>
    <property type="evidence" value="ECO:0007669"/>
    <property type="project" value="InterPro"/>
</dbReference>
<dbReference type="Gene3D" id="3.30.465.10">
    <property type="match status" value="1"/>
</dbReference>
<dbReference type="FunFam" id="3.30.390.50:FF:000003">
    <property type="entry name" value="Aldehyde oxidase1"/>
    <property type="match status" value="1"/>
</dbReference>
<feature type="domain" description="2Fe-2S ferredoxin-type" evidence="19">
    <location>
        <begin position="2"/>
        <end position="89"/>
    </location>
</feature>
<dbReference type="InterPro" id="IPR006058">
    <property type="entry name" value="2Fe2S_fd_BS"/>
</dbReference>
<dbReference type="SMART" id="SM01008">
    <property type="entry name" value="Ald_Xan_dh_C"/>
    <property type="match status" value="1"/>
</dbReference>
<feature type="binding site" evidence="17">
    <location>
        <position position="404"/>
    </location>
    <ligand>
        <name>FAD</name>
        <dbReference type="ChEBI" id="CHEBI:57692"/>
    </ligand>
</feature>
<feature type="binding site" evidence="18">
    <location>
        <position position="742"/>
    </location>
    <ligand>
        <name>Mo-molybdopterin</name>
        <dbReference type="ChEBI" id="CHEBI:71302"/>
    </ligand>
    <ligandPart>
        <name>Mo</name>
        <dbReference type="ChEBI" id="CHEBI:28685"/>
    </ligandPart>
</feature>
<evidence type="ECO:0000256" key="7">
    <source>
        <dbReference type="ARBA" id="ARBA00022714"/>
    </source>
</evidence>
<dbReference type="SUPFAM" id="SSF47741">
    <property type="entry name" value="CO dehydrogenase ISP C-domain like"/>
    <property type="match status" value="1"/>
</dbReference>
<dbReference type="InterPro" id="IPR008274">
    <property type="entry name" value="AldOxase/xan_DH_MoCoBD1"/>
</dbReference>
<dbReference type="SMART" id="SM01092">
    <property type="entry name" value="CO_deh_flav_C"/>
    <property type="match status" value="1"/>
</dbReference>
<dbReference type="Gene3D" id="1.10.150.120">
    <property type="entry name" value="[2Fe-2S]-binding domain"/>
    <property type="match status" value="1"/>
</dbReference>
<dbReference type="GO" id="GO:0005777">
    <property type="term" value="C:peroxisome"/>
    <property type="evidence" value="ECO:0007669"/>
    <property type="project" value="UniProtKB-SubCell"/>
</dbReference>
<dbReference type="PROSITE" id="PS00197">
    <property type="entry name" value="2FE2S_FER_1"/>
    <property type="match status" value="1"/>
</dbReference>
<dbReference type="SUPFAM" id="SSF56176">
    <property type="entry name" value="FAD-binding/transporter-associated domain-like"/>
    <property type="match status" value="1"/>
</dbReference>
<dbReference type="InterPro" id="IPR016166">
    <property type="entry name" value="FAD-bd_PCMH"/>
</dbReference>
<dbReference type="AlphaFoldDB" id="A0A1L8D6Y2"/>
<dbReference type="SUPFAM" id="SSF56003">
    <property type="entry name" value="Molybdenum cofactor-binding domain"/>
    <property type="match status" value="1"/>
</dbReference>
<dbReference type="InterPro" id="IPR001041">
    <property type="entry name" value="2Fe-2S_ferredoxin-type"/>
</dbReference>
<protein>
    <submittedName>
        <fullName evidence="21">Aldehyde oxidase-2</fullName>
    </submittedName>
</protein>
<feature type="binding site" evidence="18">
    <location>
        <position position="885"/>
    </location>
    <ligand>
        <name>Mo-molybdopterin</name>
        <dbReference type="ChEBI" id="CHEBI:71302"/>
    </ligand>
    <ligandPart>
        <name>Mo</name>
        <dbReference type="ChEBI" id="CHEBI:28685"/>
    </ligandPart>
</feature>
<dbReference type="InterPro" id="IPR002346">
    <property type="entry name" value="Mopterin_DH_FAD-bd"/>
</dbReference>
<evidence type="ECO:0000256" key="17">
    <source>
        <dbReference type="PIRSR" id="PIRSR000127-2"/>
    </source>
</evidence>
<dbReference type="Gene3D" id="3.30.390.50">
    <property type="entry name" value="CO dehydrogenase flavoprotein, C-terminal domain"/>
    <property type="match status" value="1"/>
</dbReference>
<comment type="subcellular location">
    <subcellularLocation>
        <location evidence="2">Peroxisome</location>
    </subcellularLocation>
</comment>
<keyword evidence="9 17" id="KW-0274">FAD</keyword>
<dbReference type="InterPro" id="IPR005107">
    <property type="entry name" value="CO_DH_flav_C"/>
</dbReference>
<dbReference type="InterPro" id="IPR036010">
    <property type="entry name" value="2Fe-2S_ferredoxin-like_sf"/>
</dbReference>
<dbReference type="FunFam" id="3.30.365.10:FF:000001">
    <property type="entry name" value="Xanthine dehydrogenase oxidase"/>
    <property type="match status" value="1"/>
</dbReference>
<proteinExistence type="evidence at transcript level"/>
<dbReference type="Pfam" id="PF00111">
    <property type="entry name" value="Fer2"/>
    <property type="match status" value="1"/>
</dbReference>
<feature type="binding site" evidence="18">
    <location>
        <position position="50"/>
    </location>
    <ligand>
        <name>[2Fe-2S] cluster</name>
        <dbReference type="ChEBI" id="CHEBI:190135"/>
        <label>1</label>
    </ligand>
</feature>
<keyword evidence="14" id="KW-0576">Peroxisome</keyword>
<evidence type="ECO:0000259" key="19">
    <source>
        <dbReference type="PROSITE" id="PS51085"/>
    </source>
</evidence>
<feature type="binding site" evidence="17">
    <location>
        <begin position="330"/>
        <end position="334"/>
    </location>
    <ligand>
        <name>FAD</name>
        <dbReference type="ChEBI" id="CHEBI:57692"/>
    </ligand>
</feature>
<evidence type="ECO:0000256" key="14">
    <source>
        <dbReference type="ARBA" id="ARBA00023140"/>
    </source>
</evidence>
<evidence type="ECO:0000256" key="5">
    <source>
        <dbReference type="ARBA" id="ARBA00022505"/>
    </source>
</evidence>
<evidence type="ECO:0000313" key="21">
    <source>
        <dbReference type="EMBL" id="JAV02127.1"/>
    </source>
</evidence>
<dbReference type="InterPro" id="IPR012675">
    <property type="entry name" value="Beta-grasp_dom_sf"/>
</dbReference>
<evidence type="ECO:0000256" key="3">
    <source>
        <dbReference type="ARBA" id="ARBA00006849"/>
    </source>
</evidence>
<dbReference type="InterPro" id="IPR016208">
    <property type="entry name" value="Ald_Oxase/xanthine_DH-like"/>
</dbReference>
<keyword evidence="12 18" id="KW-0411">Iron-sulfur</keyword>
<feature type="binding site" evidence="18">
    <location>
        <position position="114"/>
    </location>
    <ligand>
        <name>[2Fe-2S] cluster</name>
        <dbReference type="ChEBI" id="CHEBI:190135"/>
        <label>2</label>
    </ligand>
</feature>
<dbReference type="InterPro" id="IPR002888">
    <property type="entry name" value="2Fe-2S-bd"/>
</dbReference>
<dbReference type="PROSITE" id="PS51085">
    <property type="entry name" value="2FE2S_FER_2"/>
    <property type="match status" value="1"/>
</dbReference>
<dbReference type="GeneID" id="105383538"/>
<dbReference type="KEGG" id="pxy:105383538"/>
<evidence type="ECO:0000256" key="12">
    <source>
        <dbReference type="ARBA" id="ARBA00023014"/>
    </source>
</evidence>
<keyword evidence="5 18" id="KW-0500">Molybdenum</keyword>
<keyword evidence="8 18" id="KW-0479">Metal-binding</keyword>
<dbReference type="PANTHER" id="PTHR11908">
    <property type="entry name" value="XANTHINE DEHYDROGENASE"/>
    <property type="match status" value="1"/>
</dbReference>
<dbReference type="Pfam" id="PF01315">
    <property type="entry name" value="Ald_Xan_dh_C"/>
    <property type="match status" value="1"/>
</dbReference>
<feature type="domain" description="FAD-binding PCMH-type" evidence="20">
    <location>
        <begin position="215"/>
        <end position="396"/>
    </location>
</feature>
<comment type="cofactor">
    <cofactor evidence="1 17">
        <name>FAD</name>
        <dbReference type="ChEBI" id="CHEBI:57692"/>
    </cofactor>
</comment>
<dbReference type="InterPro" id="IPR036884">
    <property type="entry name" value="2Fe-2S-bd_dom_sf"/>
</dbReference>
<feature type="binding site" evidence="18">
    <location>
        <position position="111"/>
    </location>
    <ligand>
        <name>[2Fe-2S] cluster</name>
        <dbReference type="ChEBI" id="CHEBI:190135"/>
        <label>2</label>
    </ligand>
</feature>